<dbReference type="PROSITE" id="PS50209">
    <property type="entry name" value="CARD"/>
    <property type="match status" value="1"/>
</dbReference>
<proteinExistence type="predicted"/>
<dbReference type="Ensembl" id="ENSMAMT00000018664.2">
    <property type="protein sequence ID" value="ENSMAMP00000018190.2"/>
    <property type="gene ID" value="ENSMAMG00000012277.2"/>
</dbReference>
<protein>
    <recommendedName>
        <fullName evidence="1">CARD domain-containing protein</fullName>
    </recommendedName>
</protein>
<keyword evidence="3" id="KW-1185">Reference proteome</keyword>
<reference evidence="2" key="1">
    <citation type="submission" date="2025-08" db="UniProtKB">
        <authorList>
            <consortium name="Ensembl"/>
        </authorList>
    </citation>
    <scope>IDENTIFICATION</scope>
</reference>
<accession>A0A3Q3S660</accession>
<dbReference type="GeneTree" id="ENSGT01150000290015"/>
<dbReference type="Proteomes" id="UP000261640">
    <property type="component" value="Unplaced"/>
</dbReference>
<dbReference type="InterPro" id="IPR011029">
    <property type="entry name" value="DEATH-like_dom_sf"/>
</dbReference>
<dbReference type="SUPFAM" id="SSF47986">
    <property type="entry name" value="DEATH domain"/>
    <property type="match status" value="1"/>
</dbReference>
<dbReference type="SMART" id="SM00114">
    <property type="entry name" value="CARD"/>
    <property type="match status" value="1"/>
</dbReference>
<evidence type="ECO:0000259" key="1">
    <source>
        <dbReference type="PROSITE" id="PS50209"/>
    </source>
</evidence>
<feature type="domain" description="CARD" evidence="1">
    <location>
        <begin position="1"/>
        <end position="89"/>
    </location>
</feature>
<dbReference type="Pfam" id="PF00619">
    <property type="entry name" value="CARD"/>
    <property type="match status" value="1"/>
</dbReference>
<dbReference type="InterPro" id="IPR001315">
    <property type="entry name" value="CARD"/>
</dbReference>
<evidence type="ECO:0000313" key="3">
    <source>
        <dbReference type="Proteomes" id="UP000261640"/>
    </source>
</evidence>
<dbReference type="STRING" id="205130.ENSMAMP00000018190"/>
<dbReference type="AlphaFoldDB" id="A0A3Q3S660"/>
<name>A0A3Q3S660_9TELE</name>
<sequence>AEDQEAQTVQFVERMTKVLIDQLLDDLLADGVLNDGEKDWVLEENRSTADKARCLFDMVKKKGVIAMNSMSDHLRHRDPVLYDSLVPAR</sequence>
<dbReference type="Gene3D" id="1.10.533.10">
    <property type="entry name" value="Death Domain, Fas"/>
    <property type="match status" value="1"/>
</dbReference>
<dbReference type="InParanoid" id="A0A3Q3S660"/>
<reference evidence="2" key="2">
    <citation type="submission" date="2025-09" db="UniProtKB">
        <authorList>
            <consortium name="Ensembl"/>
        </authorList>
    </citation>
    <scope>IDENTIFICATION</scope>
</reference>
<evidence type="ECO:0000313" key="2">
    <source>
        <dbReference type="Ensembl" id="ENSMAMP00000018190.2"/>
    </source>
</evidence>
<organism evidence="2 3">
    <name type="scientific">Mastacembelus armatus</name>
    <name type="common">zig-zag eel</name>
    <dbReference type="NCBI Taxonomy" id="205130"/>
    <lineage>
        <taxon>Eukaryota</taxon>
        <taxon>Metazoa</taxon>
        <taxon>Chordata</taxon>
        <taxon>Craniata</taxon>
        <taxon>Vertebrata</taxon>
        <taxon>Euteleostomi</taxon>
        <taxon>Actinopterygii</taxon>
        <taxon>Neopterygii</taxon>
        <taxon>Teleostei</taxon>
        <taxon>Neoteleostei</taxon>
        <taxon>Acanthomorphata</taxon>
        <taxon>Anabantaria</taxon>
        <taxon>Synbranchiformes</taxon>
        <taxon>Mastacembelidae</taxon>
        <taxon>Mastacembelus</taxon>
    </lineage>
</organism>
<dbReference type="GO" id="GO:0042981">
    <property type="term" value="P:regulation of apoptotic process"/>
    <property type="evidence" value="ECO:0007669"/>
    <property type="project" value="InterPro"/>
</dbReference>